<sequence>MTTESPAAAVRTEPVAVLRGIRKRYRLDNTAVLALDGVDLDIPPARFTVITGPSGSGKSTLLHLLGALDRADAGTLHVDGRDLARLDDDALSAFRARHIGFVFQSFNLLPVLTALENVEYPLRLGMLSAAARRARALDLLGAVGLADKARHRPAELSGGQRQRVAIARALANSPRLLLADEPTANLDRATGAGIIALLRRLQRETGTSVVFSSHDAAVLDAADLRVTLVDGRVARLETGAEVAA</sequence>
<dbReference type="InterPro" id="IPR027417">
    <property type="entry name" value="P-loop_NTPase"/>
</dbReference>
<dbReference type="PROSITE" id="PS50893">
    <property type="entry name" value="ABC_TRANSPORTER_2"/>
    <property type="match status" value="1"/>
</dbReference>
<dbReference type="STRING" id="62928.azo0055"/>
<proteinExistence type="inferred from homology"/>
<dbReference type="InterPro" id="IPR015854">
    <property type="entry name" value="ABC_transpr_LolD-like"/>
</dbReference>
<keyword evidence="5" id="KW-0812">Transmembrane</keyword>
<evidence type="ECO:0000256" key="5">
    <source>
        <dbReference type="ARBA" id="ARBA00022989"/>
    </source>
</evidence>
<dbReference type="GO" id="GO:0046677">
    <property type="term" value="P:response to antibiotic"/>
    <property type="evidence" value="ECO:0007669"/>
    <property type="project" value="UniProtKB-KW"/>
</dbReference>
<dbReference type="InterPro" id="IPR003439">
    <property type="entry name" value="ABC_transporter-like_ATP-bd"/>
</dbReference>
<dbReference type="InterPro" id="IPR017911">
    <property type="entry name" value="MacB-like_ATP-bd"/>
</dbReference>
<dbReference type="RefSeq" id="WP_011763792.1">
    <property type="nucleotide sequence ID" value="NC_008702.1"/>
</dbReference>
<evidence type="ECO:0000259" key="8">
    <source>
        <dbReference type="PROSITE" id="PS50893"/>
    </source>
</evidence>
<dbReference type="AlphaFoldDB" id="A1K1G8"/>
<keyword evidence="10" id="KW-1185">Reference proteome</keyword>
<feature type="domain" description="ABC transporter" evidence="8">
    <location>
        <begin position="10"/>
        <end position="244"/>
    </location>
</feature>
<dbReference type="Pfam" id="PF00005">
    <property type="entry name" value="ABC_tran"/>
    <property type="match status" value="1"/>
</dbReference>
<keyword evidence="6" id="KW-0046">Antibiotic resistance</keyword>
<dbReference type="GO" id="GO:0098796">
    <property type="term" value="C:membrane protein complex"/>
    <property type="evidence" value="ECO:0007669"/>
    <property type="project" value="UniProtKB-ARBA"/>
</dbReference>
<keyword evidence="4 9" id="KW-0067">ATP-binding</keyword>
<evidence type="ECO:0000256" key="6">
    <source>
        <dbReference type="ARBA" id="ARBA00023251"/>
    </source>
</evidence>
<keyword evidence="5" id="KW-0472">Membrane</keyword>
<dbReference type="HOGENOM" id="CLU_000604_1_22_4"/>
<reference evidence="9 10" key="1">
    <citation type="journal article" date="2006" name="Nat. Biotechnol.">
        <title>Complete genome of the mutualistic, N2-fixing grass endophyte Azoarcus sp. strain BH72.</title>
        <authorList>
            <person name="Krause A."/>
            <person name="Ramakumar A."/>
            <person name="Bartels D."/>
            <person name="Battistoni F."/>
            <person name="Bekel T."/>
            <person name="Boch J."/>
            <person name="Boehm M."/>
            <person name="Friedrich F."/>
            <person name="Hurek T."/>
            <person name="Krause L."/>
            <person name="Linke B."/>
            <person name="McHardy A.C."/>
            <person name="Sarkar A."/>
            <person name="Schneiker S."/>
            <person name="Syed A.A."/>
            <person name="Thauer R."/>
            <person name="Vorhoelter F.-J."/>
            <person name="Weidner S."/>
            <person name="Puehler A."/>
            <person name="Reinhold-Hurek B."/>
            <person name="Kaiser O."/>
            <person name="Goesmann A."/>
        </authorList>
    </citation>
    <scope>NUCLEOTIDE SEQUENCE [LARGE SCALE GENOMIC DNA]</scope>
    <source>
        <strain evidence="9 10">BH72</strain>
    </source>
</reference>
<evidence type="ECO:0000256" key="1">
    <source>
        <dbReference type="ARBA" id="ARBA00022448"/>
    </source>
</evidence>
<keyword evidence="3" id="KW-0547">Nucleotide-binding</keyword>
<dbReference type="Proteomes" id="UP000002588">
    <property type="component" value="Chromosome"/>
</dbReference>
<dbReference type="KEGG" id="azo:azo0055"/>
<dbReference type="CDD" id="cd03255">
    <property type="entry name" value="ABC_MJ0796_LolCDE_FtsE"/>
    <property type="match status" value="1"/>
</dbReference>
<evidence type="ECO:0000256" key="4">
    <source>
        <dbReference type="ARBA" id="ARBA00022840"/>
    </source>
</evidence>
<name>A1K1G8_AZOSB</name>
<gene>
    <name evidence="9" type="ordered locus">azo0055</name>
</gene>
<dbReference type="FunFam" id="3.40.50.300:FF:000032">
    <property type="entry name" value="Export ABC transporter ATP-binding protein"/>
    <property type="match status" value="1"/>
</dbReference>
<dbReference type="InterPro" id="IPR003593">
    <property type="entry name" value="AAA+_ATPase"/>
</dbReference>
<dbReference type="GO" id="GO:0022857">
    <property type="term" value="F:transmembrane transporter activity"/>
    <property type="evidence" value="ECO:0007669"/>
    <property type="project" value="TreeGrafter"/>
</dbReference>
<dbReference type="SMART" id="SM00382">
    <property type="entry name" value="AAA"/>
    <property type="match status" value="1"/>
</dbReference>
<dbReference type="SUPFAM" id="SSF52540">
    <property type="entry name" value="P-loop containing nucleoside triphosphate hydrolases"/>
    <property type="match status" value="1"/>
</dbReference>
<dbReference type="GO" id="GO:0005886">
    <property type="term" value="C:plasma membrane"/>
    <property type="evidence" value="ECO:0007669"/>
    <property type="project" value="TreeGrafter"/>
</dbReference>
<dbReference type="PROSITE" id="PS00211">
    <property type="entry name" value="ABC_TRANSPORTER_1"/>
    <property type="match status" value="1"/>
</dbReference>
<dbReference type="eggNOG" id="COG1136">
    <property type="taxonomic scope" value="Bacteria"/>
</dbReference>
<dbReference type="PANTHER" id="PTHR24220">
    <property type="entry name" value="IMPORT ATP-BINDING PROTEIN"/>
    <property type="match status" value="1"/>
</dbReference>
<keyword evidence="1" id="KW-0813">Transport</keyword>
<dbReference type="Gene3D" id="3.40.50.300">
    <property type="entry name" value="P-loop containing nucleotide triphosphate hydrolases"/>
    <property type="match status" value="1"/>
</dbReference>
<dbReference type="GO" id="GO:0016887">
    <property type="term" value="F:ATP hydrolysis activity"/>
    <property type="evidence" value="ECO:0007669"/>
    <property type="project" value="InterPro"/>
</dbReference>
<dbReference type="EMBL" id="AM406670">
    <property type="protein sequence ID" value="CAL92673.1"/>
    <property type="molecule type" value="Genomic_DNA"/>
</dbReference>
<organism evidence="9 10">
    <name type="scientific">Azoarcus sp. (strain BH72)</name>
    <dbReference type="NCBI Taxonomy" id="418699"/>
    <lineage>
        <taxon>Bacteria</taxon>
        <taxon>Pseudomonadati</taxon>
        <taxon>Pseudomonadota</taxon>
        <taxon>Betaproteobacteria</taxon>
        <taxon>Rhodocyclales</taxon>
        <taxon>Zoogloeaceae</taxon>
        <taxon>Azoarcus</taxon>
    </lineage>
</organism>
<evidence type="ECO:0000256" key="2">
    <source>
        <dbReference type="ARBA" id="ARBA00022475"/>
    </source>
</evidence>
<evidence type="ECO:0000256" key="3">
    <source>
        <dbReference type="ARBA" id="ARBA00022741"/>
    </source>
</evidence>
<keyword evidence="5" id="KW-1133">Transmembrane helix</keyword>
<accession>A1K1G8</accession>
<dbReference type="InterPro" id="IPR017871">
    <property type="entry name" value="ABC_transporter-like_CS"/>
</dbReference>
<evidence type="ECO:0000313" key="10">
    <source>
        <dbReference type="Proteomes" id="UP000002588"/>
    </source>
</evidence>
<protein>
    <submittedName>
        <fullName evidence="9">ABC transporter ATP-binding protein</fullName>
    </submittedName>
</protein>
<evidence type="ECO:0000256" key="7">
    <source>
        <dbReference type="ARBA" id="ARBA00038388"/>
    </source>
</evidence>
<evidence type="ECO:0000313" key="9">
    <source>
        <dbReference type="EMBL" id="CAL92673.1"/>
    </source>
</evidence>
<dbReference type="GO" id="GO:0005524">
    <property type="term" value="F:ATP binding"/>
    <property type="evidence" value="ECO:0007669"/>
    <property type="project" value="UniProtKB-KW"/>
</dbReference>
<keyword evidence="2" id="KW-1003">Cell membrane</keyword>
<comment type="similarity">
    <text evidence="7">Belongs to the ABC transporter superfamily. Macrolide exporter (TC 3.A.1.122) family.</text>
</comment>